<dbReference type="Pfam" id="PF10607">
    <property type="entry name" value="CTLH"/>
    <property type="match status" value="1"/>
</dbReference>
<dbReference type="PROSITE" id="PS50897">
    <property type="entry name" value="CTLH"/>
    <property type="match status" value="1"/>
</dbReference>
<keyword evidence="3" id="KW-1185">Reference proteome</keyword>
<sequence length="243" mass="27384">MNYFSLNGYQMAAEAFCKEAKAKPDMPLQSIGKRKKIREAILKGDMQQATELINSIDPQILIENAEINFRLKQQQLLQLIEKKGESTAAVEFAQKQLAPCVKQNPELLPQLEETMLLLAFDDIKCQEAQNMLGEIEQREKAAQRIDEVILDFFNIDQELILETLTKNLLCTQPMLHGKANCCVPLLSDISLGSMQCLSGNELGSTDDIDSIDCWEESDETKDFSSPHWEEPDNAAEMIVESIS</sequence>
<dbReference type="Proteomes" id="UP000823046">
    <property type="component" value="Unassembled WGS sequence"/>
</dbReference>
<dbReference type="InterPro" id="IPR024964">
    <property type="entry name" value="CTLH/CRA"/>
</dbReference>
<dbReference type="InterPro" id="IPR006594">
    <property type="entry name" value="LisH"/>
</dbReference>
<dbReference type="InterPro" id="IPR006595">
    <property type="entry name" value="CTLH_C"/>
</dbReference>
<accession>A0ABQ7J5Q1</accession>
<organism evidence="2 3">
    <name type="scientific">Cardiosporidium cionae</name>
    <dbReference type="NCBI Taxonomy" id="476202"/>
    <lineage>
        <taxon>Eukaryota</taxon>
        <taxon>Sar</taxon>
        <taxon>Alveolata</taxon>
        <taxon>Apicomplexa</taxon>
        <taxon>Aconoidasida</taxon>
        <taxon>Nephromycida</taxon>
        <taxon>Cardiosporidium</taxon>
    </lineage>
</organism>
<protein>
    <submittedName>
        <fullName evidence="2">LisH protein</fullName>
    </submittedName>
</protein>
<evidence type="ECO:0000313" key="2">
    <source>
        <dbReference type="EMBL" id="KAF8819335.1"/>
    </source>
</evidence>
<dbReference type="PROSITE" id="PS50896">
    <property type="entry name" value="LISH"/>
    <property type="match status" value="1"/>
</dbReference>
<reference evidence="2 3" key="1">
    <citation type="journal article" date="2020" name="bioRxiv">
        <title>Metabolic contributions of an alphaproteobacterial endosymbiont in the apicomplexan Cardiosporidium cionae.</title>
        <authorList>
            <person name="Hunter E.S."/>
            <person name="Paight C.J."/>
            <person name="Lane C.E."/>
        </authorList>
    </citation>
    <scope>NUCLEOTIDE SEQUENCE [LARGE SCALE GENOMIC DNA]</scope>
    <source>
        <strain evidence="2">ESH_2018</strain>
    </source>
</reference>
<dbReference type="EMBL" id="JADAQX010000809">
    <property type="protein sequence ID" value="KAF8819335.1"/>
    <property type="molecule type" value="Genomic_DNA"/>
</dbReference>
<evidence type="ECO:0000313" key="3">
    <source>
        <dbReference type="Proteomes" id="UP000823046"/>
    </source>
</evidence>
<name>A0ABQ7J5Q1_9APIC</name>
<evidence type="ECO:0000259" key="1">
    <source>
        <dbReference type="PROSITE" id="PS50897"/>
    </source>
</evidence>
<feature type="domain" description="CTLH" evidence="1">
    <location>
        <begin position="30"/>
        <end position="87"/>
    </location>
</feature>
<dbReference type="SMART" id="SM00668">
    <property type="entry name" value="CTLH"/>
    <property type="match status" value="1"/>
</dbReference>
<dbReference type="InterPro" id="IPR050618">
    <property type="entry name" value="Ubq-SigPath_Reg"/>
</dbReference>
<gene>
    <name evidence="2" type="ORF">IE077_001168</name>
</gene>
<comment type="caution">
    <text evidence="2">The sequence shown here is derived from an EMBL/GenBank/DDBJ whole genome shotgun (WGS) entry which is preliminary data.</text>
</comment>
<dbReference type="InterPro" id="IPR013144">
    <property type="entry name" value="CRA_dom"/>
</dbReference>
<dbReference type="PANTHER" id="PTHR12864">
    <property type="entry name" value="RAN BINDING PROTEIN 9-RELATED"/>
    <property type="match status" value="1"/>
</dbReference>
<proteinExistence type="predicted"/>
<dbReference type="SMART" id="SM00757">
    <property type="entry name" value="CRA"/>
    <property type="match status" value="1"/>
</dbReference>